<proteinExistence type="predicted"/>
<evidence type="ECO:0000256" key="6">
    <source>
        <dbReference type="PROSITE-ProRule" id="PRU00035"/>
    </source>
</evidence>
<name>A0A672QT02_SINGR</name>
<comment type="subcellular location">
    <subcellularLocation>
        <location evidence="1">Nucleus</location>
    </subcellularLocation>
</comment>
<evidence type="ECO:0000256" key="4">
    <source>
        <dbReference type="ARBA" id="ARBA00023163"/>
    </source>
</evidence>
<dbReference type="InterPro" id="IPR001487">
    <property type="entry name" value="Bromodomain"/>
</dbReference>
<dbReference type="SMART" id="SM00297">
    <property type="entry name" value="BROMO"/>
    <property type="match status" value="1"/>
</dbReference>
<dbReference type="Pfam" id="PF00439">
    <property type="entry name" value="Bromodomain"/>
    <property type="match status" value="1"/>
</dbReference>
<feature type="region of interest" description="Disordered" evidence="7">
    <location>
        <begin position="242"/>
        <end position="302"/>
    </location>
</feature>
<keyword evidence="10" id="KW-1185">Reference proteome</keyword>
<dbReference type="PANTHER" id="PTHR22881">
    <property type="entry name" value="BROMODOMAIN CONTAINING PROTEIN"/>
    <property type="match status" value="1"/>
</dbReference>
<dbReference type="Pfam" id="PF12024">
    <property type="entry name" value="DUF3512"/>
    <property type="match status" value="1"/>
</dbReference>
<dbReference type="PRINTS" id="PR00503">
    <property type="entry name" value="BROMODOMAIN"/>
</dbReference>
<dbReference type="PROSITE" id="PS50014">
    <property type="entry name" value="BROMODOMAIN_2"/>
    <property type="match status" value="1"/>
</dbReference>
<dbReference type="InterPro" id="IPR051831">
    <property type="entry name" value="Bromodomain_contain_prot"/>
</dbReference>
<dbReference type="PANTHER" id="PTHR22881:SF12">
    <property type="entry name" value="BROMODOMAIN-CONTAINING PROTEIN 7"/>
    <property type="match status" value="1"/>
</dbReference>
<dbReference type="InterPro" id="IPR021900">
    <property type="entry name" value="DUF3512"/>
</dbReference>
<dbReference type="AlphaFoldDB" id="A0A672QT02"/>
<evidence type="ECO:0000313" key="9">
    <source>
        <dbReference type="Ensembl" id="ENSSGRP00000079197.1"/>
    </source>
</evidence>
<feature type="compositionally biased region" description="Basic residues" evidence="7">
    <location>
        <begin position="52"/>
        <end position="61"/>
    </location>
</feature>
<reference evidence="9" key="2">
    <citation type="submission" date="2025-09" db="UniProtKB">
        <authorList>
            <consortium name="Ensembl"/>
        </authorList>
    </citation>
    <scope>IDENTIFICATION</scope>
</reference>
<feature type="compositionally biased region" description="Basic and acidic residues" evidence="7">
    <location>
        <begin position="281"/>
        <end position="302"/>
    </location>
</feature>
<feature type="compositionally biased region" description="Basic and acidic residues" evidence="7">
    <location>
        <begin position="41"/>
        <end position="51"/>
    </location>
</feature>
<evidence type="ECO:0000256" key="1">
    <source>
        <dbReference type="ARBA" id="ARBA00004123"/>
    </source>
</evidence>
<dbReference type="SUPFAM" id="SSF47370">
    <property type="entry name" value="Bromodomain"/>
    <property type="match status" value="1"/>
</dbReference>
<evidence type="ECO:0000256" key="5">
    <source>
        <dbReference type="ARBA" id="ARBA00023242"/>
    </source>
</evidence>
<feature type="compositionally biased region" description="Basic residues" evidence="7">
    <location>
        <begin position="76"/>
        <end position="85"/>
    </location>
</feature>
<feature type="compositionally biased region" description="Basic residues" evidence="7">
    <location>
        <begin position="1"/>
        <end position="12"/>
    </location>
</feature>
<sequence>MGKKHKKHKSEKHTHDERPLKLVLKVAGNEVTTGSPSLKSVHKDSVDYDKHKDKKKKKKKKDEKARASLPVSPVDKKKKMTKKRKGPDSVDPDWDEQSRTPARSDVSQDKPLTLSLAKMEEKEQTPLQEALSQLIRQLQRKDPSAFFSFPVTDLIAPGYSLIIKRPMDFSTMKEKVKKEQYQSLEELKLDFKVMCENALIYNKPETIYYKAAKKLLHSGMKILSKERLDSLKQSIEFMAGLQTSSSHSAEDGEDEGGTSDAVKENSSVMDTSDNSQSPRVGNKDTPSRDSKDDPQKSQAEKDLEEIKKIVEESGGKLSNRSLQCEQLEFERRKSDGSTTLGILNPADLSAGDPGYCPVKLGMMGGRLQTGINTLQGFKEDKRNMVVPVAYMNYGPFSSYAPTYDSSFSHISKEDSDLIYSFYGEDNSQPESESIADYLAKSKEHMSRLADNVLDALTSGEHSRQLKETETGNLTMEEPAEKVDTTDDAVVKLCILVLKIPLPPLEAEHFQKKLDETTVLLRELQKVQKERLSAKQPPNIICRCFKSPNAAKTNSNMSELVRMCTSSDML</sequence>
<accession>A0A672QT02</accession>
<dbReference type="GO" id="GO:0005634">
    <property type="term" value="C:nucleus"/>
    <property type="evidence" value="ECO:0007669"/>
    <property type="project" value="UniProtKB-SubCell"/>
</dbReference>
<evidence type="ECO:0000313" key="10">
    <source>
        <dbReference type="Proteomes" id="UP000472262"/>
    </source>
</evidence>
<dbReference type="CDD" id="cd05513">
    <property type="entry name" value="Bromo_brd7_like"/>
    <property type="match status" value="1"/>
</dbReference>
<evidence type="ECO:0000256" key="3">
    <source>
        <dbReference type="ARBA" id="ARBA00023117"/>
    </source>
</evidence>
<evidence type="ECO:0000256" key="7">
    <source>
        <dbReference type="SAM" id="MobiDB-lite"/>
    </source>
</evidence>
<evidence type="ECO:0000256" key="2">
    <source>
        <dbReference type="ARBA" id="ARBA00023015"/>
    </source>
</evidence>
<dbReference type="Gene3D" id="1.20.920.10">
    <property type="entry name" value="Bromodomain-like"/>
    <property type="match status" value="1"/>
</dbReference>
<keyword evidence="3 6" id="KW-0103">Bromodomain</keyword>
<dbReference type="Proteomes" id="UP000472262">
    <property type="component" value="Unassembled WGS sequence"/>
</dbReference>
<dbReference type="Ensembl" id="ENSSGRT00000084333.1">
    <property type="protein sequence ID" value="ENSSGRP00000079197.1"/>
    <property type="gene ID" value="ENSSGRG00000040047.1"/>
</dbReference>
<keyword evidence="2" id="KW-0805">Transcription regulation</keyword>
<dbReference type="InterPro" id="IPR036427">
    <property type="entry name" value="Bromodomain-like_sf"/>
</dbReference>
<gene>
    <name evidence="9" type="primary">LOC107554585</name>
</gene>
<feature type="domain" description="Bromo" evidence="8">
    <location>
        <begin position="139"/>
        <end position="209"/>
    </location>
</feature>
<dbReference type="GO" id="GO:0006357">
    <property type="term" value="P:regulation of transcription by RNA polymerase II"/>
    <property type="evidence" value="ECO:0007669"/>
    <property type="project" value="TreeGrafter"/>
</dbReference>
<feature type="compositionally biased region" description="Polar residues" evidence="7">
    <location>
        <begin position="264"/>
        <end position="279"/>
    </location>
</feature>
<keyword evidence="5" id="KW-0539">Nucleus</keyword>
<protein>
    <submittedName>
        <fullName evidence="9">Bromodomain-containing protein 7-like</fullName>
    </submittedName>
</protein>
<organism evidence="9 10">
    <name type="scientific">Sinocyclocheilus grahami</name>
    <name type="common">Dianchi golden-line fish</name>
    <name type="synonym">Barbus grahami</name>
    <dbReference type="NCBI Taxonomy" id="75366"/>
    <lineage>
        <taxon>Eukaryota</taxon>
        <taxon>Metazoa</taxon>
        <taxon>Chordata</taxon>
        <taxon>Craniata</taxon>
        <taxon>Vertebrata</taxon>
        <taxon>Euteleostomi</taxon>
        <taxon>Actinopterygii</taxon>
        <taxon>Neopterygii</taxon>
        <taxon>Teleostei</taxon>
        <taxon>Ostariophysi</taxon>
        <taxon>Cypriniformes</taxon>
        <taxon>Cyprinidae</taxon>
        <taxon>Cyprininae</taxon>
        <taxon>Sinocyclocheilus</taxon>
    </lineage>
</organism>
<reference evidence="9" key="1">
    <citation type="submission" date="2025-08" db="UniProtKB">
        <authorList>
            <consortium name="Ensembl"/>
        </authorList>
    </citation>
    <scope>IDENTIFICATION</scope>
</reference>
<evidence type="ECO:0000259" key="8">
    <source>
        <dbReference type="PROSITE" id="PS50014"/>
    </source>
</evidence>
<keyword evidence="4" id="KW-0804">Transcription</keyword>
<feature type="region of interest" description="Disordered" evidence="7">
    <location>
        <begin position="1"/>
        <end position="111"/>
    </location>
</feature>